<dbReference type="RefSeq" id="WP_124998436.1">
    <property type="nucleotide sequence ID" value="NZ_BHYK01000004.1"/>
</dbReference>
<reference evidence="1 2" key="1">
    <citation type="submission" date="2018-11" db="EMBL/GenBank/DDBJ databases">
        <title>Genome sequencing and assembly of Clostridium tagluense strain A121.</title>
        <authorList>
            <person name="Murakami T."/>
            <person name="Segawa T."/>
            <person name="Shcherbakova V.A."/>
            <person name="Mori H."/>
            <person name="Yoshimura Y."/>
        </authorList>
    </citation>
    <scope>NUCLEOTIDE SEQUENCE [LARGE SCALE GENOMIC DNA]</scope>
    <source>
        <strain evidence="1 2">A121</strain>
    </source>
</reference>
<name>A0A401UI54_9CLOT</name>
<evidence type="ECO:0000313" key="1">
    <source>
        <dbReference type="EMBL" id="GCD09225.1"/>
    </source>
</evidence>
<organism evidence="1 2">
    <name type="scientific">Clostridium tagluense</name>
    <dbReference type="NCBI Taxonomy" id="360422"/>
    <lineage>
        <taxon>Bacteria</taxon>
        <taxon>Bacillati</taxon>
        <taxon>Bacillota</taxon>
        <taxon>Clostridia</taxon>
        <taxon>Eubacteriales</taxon>
        <taxon>Clostridiaceae</taxon>
        <taxon>Clostridium</taxon>
    </lineage>
</organism>
<protein>
    <submittedName>
        <fullName evidence="1">Uncharacterized protein</fullName>
    </submittedName>
</protein>
<accession>A0A401UI54</accession>
<comment type="caution">
    <text evidence="1">The sequence shown here is derived from an EMBL/GenBank/DDBJ whole genome shotgun (WGS) entry which is preliminary data.</text>
</comment>
<dbReference type="AlphaFoldDB" id="A0A401UI54"/>
<gene>
    <name evidence="1" type="ORF">Ctaglu_08480</name>
</gene>
<dbReference type="OrthoDB" id="1707428at2"/>
<sequence length="116" mass="13610">MIYEKSNLKIESDFEVREIQKDEHNVDLIVPIGNRCVNLYLHNTPKYMKSRVQFPSVKSILIRFCTIEDNNTCTLHFLSDSGIHSTMANFEMDYSETYIEVRNSEYFVDMKMLGGE</sequence>
<dbReference type="EMBL" id="BHYK01000004">
    <property type="protein sequence ID" value="GCD09225.1"/>
    <property type="molecule type" value="Genomic_DNA"/>
</dbReference>
<evidence type="ECO:0000313" key="2">
    <source>
        <dbReference type="Proteomes" id="UP000287872"/>
    </source>
</evidence>
<proteinExistence type="predicted"/>
<keyword evidence="2" id="KW-1185">Reference proteome</keyword>
<dbReference type="Proteomes" id="UP000287872">
    <property type="component" value="Unassembled WGS sequence"/>
</dbReference>